<sequence length="111" mass="12803">MKGPESYLKAQGIEVPSLMRRGRTAPIDSTLRVFIGHDLFYFSGRAERDRFLKDPRRYCRRLTDPVTLARFDPGARSPRFQYHGRVYYFSGDSTFAAFKAAPDSFAVRRGM</sequence>
<dbReference type="EMBL" id="VBOT01000143">
    <property type="protein sequence ID" value="TMQ48377.1"/>
    <property type="molecule type" value="Genomic_DNA"/>
</dbReference>
<comment type="caution">
    <text evidence="1">The sequence shown here is derived from an EMBL/GenBank/DDBJ whole genome shotgun (WGS) entry which is preliminary data.</text>
</comment>
<dbReference type="Proteomes" id="UP000320184">
    <property type="component" value="Unassembled WGS sequence"/>
</dbReference>
<proteinExistence type="predicted"/>
<evidence type="ECO:0008006" key="3">
    <source>
        <dbReference type="Google" id="ProtNLM"/>
    </source>
</evidence>
<gene>
    <name evidence="1" type="ORF">E6K73_12165</name>
</gene>
<accession>A0A538SAJ4</accession>
<evidence type="ECO:0000313" key="2">
    <source>
        <dbReference type="Proteomes" id="UP000320184"/>
    </source>
</evidence>
<reference evidence="1 2" key="1">
    <citation type="journal article" date="2019" name="Nat. Microbiol.">
        <title>Mediterranean grassland soil C-N compound turnover is dependent on rainfall and depth, and is mediated by genomically divergent microorganisms.</title>
        <authorList>
            <person name="Diamond S."/>
            <person name="Andeer P.F."/>
            <person name="Li Z."/>
            <person name="Crits-Christoph A."/>
            <person name="Burstein D."/>
            <person name="Anantharaman K."/>
            <person name="Lane K.R."/>
            <person name="Thomas B.C."/>
            <person name="Pan C."/>
            <person name="Northen T.R."/>
            <person name="Banfield J.F."/>
        </authorList>
    </citation>
    <scope>NUCLEOTIDE SEQUENCE [LARGE SCALE GENOMIC DNA]</scope>
    <source>
        <strain evidence="1">WS_3</strain>
    </source>
</reference>
<protein>
    <recommendedName>
        <fullName evidence="3">YHS domain-containing protein</fullName>
    </recommendedName>
</protein>
<dbReference type="AlphaFoldDB" id="A0A538SAJ4"/>
<organism evidence="1 2">
    <name type="scientific">Eiseniibacteriota bacterium</name>
    <dbReference type="NCBI Taxonomy" id="2212470"/>
    <lineage>
        <taxon>Bacteria</taxon>
        <taxon>Candidatus Eiseniibacteriota</taxon>
    </lineage>
</organism>
<name>A0A538SAJ4_UNCEI</name>
<evidence type="ECO:0000313" key="1">
    <source>
        <dbReference type="EMBL" id="TMQ48377.1"/>
    </source>
</evidence>